<proteinExistence type="predicted"/>
<accession>A0A1X2FL10</accession>
<dbReference type="OrthoDB" id="5645280at2"/>
<dbReference type="Proteomes" id="UP000193317">
    <property type="component" value="Unassembled WGS sequence"/>
</dbReference>
<name>A0A1X2FL10_MYCSZ</name>
<sequence length="368" mass="40320">MRSNCSILLALVTTLLAFAAPAGLPEQRYPVRLTDSAVKEPLRGLISMGAYKFAPVLGEPDNSLDTVRRKSGLLQGIVILASWRSLVPTATSGLADNNEIDQGLEAVRKYNQDNPKTPLAVKIRVWGGFWAPDWVMEASGGKVPVVHTNGQGKSKDRNLGHVWSDAYHKAWAHLQELLAAKYDGDPLVHEVAVTSCMMFTAEPFSIDTHPGALDPLRKAGMTDANYKACLNNIVDDYAPWKTTRFETPLNPFKDTDSGKPVHDVNFTLSWMDDCRKRAGERCVFDNHDLDVPAKVDKDLQTIYAAMKRSGAEVEFQTGPASPPDLGGVIGYGLSNGATSIELYQDYGGFTLVPDADLRKYSAMLINNH</sequence>
<evidence type="ECO:0000313" key="2">
    <source>
        <dbReference type="EMBL" id="ORX19140.1"/>
    </source>
</evidence>
<dbReference type="AlphaFoldDB" id="A0A1X2FL10"/>
<comment type="caution">
    <text evidence="2">The sequence shown here is derived from an EMBL/GenBank/DDBJ whole genome shotgun (WGS) entry which is preliminary data.</text>
</comment>
<feature type="chain" id="PRO_5013367006" evidence="1">
    <location>
        <begin position="20"/>
        <end position="368"/>
    </location>
</feature>
<gene>
    <name evidence="2" type="ORF">AWC27_17075</name>
</gene>
<reference evidence="2 3" key="1">
    <citation type="submission" date="2016-01" db="EMBL/GenBank/DDBJ databases">
        <title>The new phylogeny of the genus Mycobacterium.</title>
        <authorList>
            <person name="Tarcisio F."/>
            <person name="Conor M."/>
            <person name="Antonella G."/>
            <person name="Elisabetta G."/>
            <person name="Giulia F.S."/>
            <person name="Sara T."/>
            <person name="Anna F."/>
            <person name="Clotilde B."/>
            <person name="Roberto B."/>
            <person name="Veronica D.S."/>
            <person name="Fabio R."/>
            <person name="Monica P."/>
            <person name="Olivier J."/>
            <person name="Enrico T."/>
            <person name="Nicola S."/>
        </authorList>
    </citation>
    <scope>NUCLEOTIDE SEQUENCE [LARGE SCALE GENOMIC DNA]</scope>
    <source>
        <strain evidence="2 3">DSM 44166</strain>
    </source>
</reference>
<feature type="signal peptide" evidence="1">
    <location>
        <begin position="1"/>
        <end position="19"/>
    </location>
</feature>
<dbReference type="RefSeq" id="WP_085668728.1">
    <property type="nucleotide sequence ID" value="NZ_JACKRU010000189.1"/>
</dbReference>
<keyword evidence="1" id="KW-0732">Signal</keyword>
<evidence type="ECO:0000256" key="1">
    <source>
        <dbReference type="SAM" id="SignalP"/>
    </source>
</evidence>
<organism evidence="2 3">
    <name type="scientific">Mycobacterium szulgai</name>
    <dbReference type="NCBI Taxonomy" id="1787"/>
    <lineage>
        <taxon>Bacteria</taxon>
        <taxon>Bacillati</taxon>
        <taxon>Actinomycetota</taxon>
        <taxon>Actinomycetes</taxon>
        <taxon>Mycobacteriales</taxon>
        <taxon>Mycobacteriaceae</taxon>
        <taxon>Mycobacterium</taxon>
    </lineage>
</organism>
<evidence type="ECO:0000313" key="3">
    <source>
        <dbReference type="Proteomes" id="UP000193317"/>
    </source>
</evidence>
<protein>
    <submittedName>
        <fullName evidence="2">Uncharacterized protein</fullName>
    </submittedName>
</protein>
<dbReference type="EMBL" id="LQPW01000005">
    <property type="protein sequence ID" value="ORX19140.1"/>
    <property type="molecule type" value="Genomic_DNA"/>
</dbReference>
<keyword evidence="3" id="KW-1185">Reference proteome</keyword>